<accession>A0A926IAV0</accession>
<dbReference type="EMBL" id="JACRTC010000004">
    <property type="protein sequence ID" value="MBC8570586.1"/>
    <property type="molecule type" value="Genomic_DNA"/>
</dbReference>
<reference evidence="3" key="1">
    <citation type="submission" date="2020-08" db="EMBL/GenBank/DDBJ databases">
        <title>Genome public.</title>
        <authorList>
            <person name="Liu C."/>
            <person name="Sun Q."/>
        </authorList>
    </citation>
    <scope>NUCLEOTIDE SEQUENCE</scope>
    <source>
        <strain evidence="3">NSJ-54</strain>
    </source>
</reference>
<keyword evidence="2" id="KW-0812">Transmembrane</keyword>
<dbReference type="RefSeq" id="WP_262397683.1">
    <property type="nucleotide sequence ID" value="NZ_JACRTC010000004.1"/>
</dbReference>
<dbReference type="GO" id="GO:0030246">
    <property type="term" value="F:carbohydrate binding"/>
    <property type="evidence" value="ECO:0007669"/>
    <property type="project" value="InterPro"/>
</dbReference>
<evidence type="ECO:0000313" key="3">
    <source>
        <dbReference type="EMBL" id="MBC8570586.1"/>
    </source>
</evidence>
<keyword evidence="4" id="KW-1185">Reference proteome</keyword>
<feature type="transmembrane region" description="Helical" evidence="2">
    <location>
        <begin position="22"/>
        <end position="42"/>
    </location>
</feature>
<evidence type="ECO:0000256" key="2">
    <source>
        <dbReference type="SAM" id="Phobius"/>
    </source>
</evidence>
<comment type="caution">
    <text evidence="3">The sequence shown here is derived from an EMBL/GenBank/DDBJ whole genome shotgun (WGS) entry which is preliminary data.</text>
</comment>
<name>A0A926IAV0_9FIRM</name>
<feature type="compositionally biased region" description="Low complexity" evidence="1">
    <location>
        <begin position="293"/>
        <end position="304"/>
    </location>
</feature>
<dbReference type="Proteomes" id="UP000660861">
    <property type="component" value="Unassembled WGS sequence"/>
</dbReference>
<keyword evidence="2" id="KW-0472">Membrane</keyword>
<gene>
    <name evidence="3" type="ORF">H8709_07035</name>
</gene>
<protein>
    <recommendedName>
        <fullName evidence="5">Carboxypeptidase regulatory-like domain-containing protein</fullName>
    </recommendedName>
</protein>
<sequence length="498" mass="53391">MEQQNQNNETPLREEKRKKKRVVVLLLLLALFSSVIVGFLIGRNTDPYRGQIIDTIVIGPDHNRALHVAGQVLYTDGTPYADKRVELRSEPRITTTDGRGRFFYESTEPGPHTLSVLDDNGKALAKCEFTIFRNSDGQPINIQKQADGKYAVELSVNVRFVELAVELDAGGEALKLLPEKTVALEDDGTLTAGEKKMNVEDGAVALPSGTVVLPDKTVVVLGSLILPDNTVTPIPNDGYTGGNGEKVKADATVTLPDGTVIAPGEVKKPDGSTVNPEEPYQIPTDKKPENADSSRPSEPSSKPSDTSRTPSSKPTNPSEPGSSSGGDIPVITPPASSTSTSSPSEPEDPGTLGVEGENKGGWMLWESQSDIDLFYNRVGGPADKIQPGSAGFYRFRLKNTRSKELQITITLSEDRLHIPLKLTLTPLDAHGNKTAGRVTGSIVNGTLVLEGSIGAKTETTYQLDWEWPLTGNDKADTAAGLTGGDYIVSLQILAQERA</sequence>
<evidence type="ECO:0008006" key="5">
    <source>
        <dbReference type="Google" id="ProtNLM"/>
    </source>
</evidence>
<dbReference type="InterPro" id="IPR013784">
    <property type="entry name" value="Carb-bd-like_fold"/>
</dbReference>
<evidence type="ECO:0000256" key="1">
    <source>
        <dbReference type="SAM" id="MobiDB-lite"/>
    </source>
</evidence>
<proteinExistence type="predicted"/>
<organism evidence="3 4">
    <name type="scientific">Zongyangia hominis</name>
    <dbReference type="NCBI Taxonomy" id="2763677"/>
    <lineage>
        <taxon>Bacteria</taxon>
        <taxon>Bacillati</taxon>
        <taxon>Bacillota</taxon>
        <taxon>Clostridia</taxon>
        <taxon>Eubacteriales</taxon>
        <taxon>Oscillospiraceae</taxon>
        <taxon>Zongyangia</taxon>
    </lineage>
</organism>
<feature type="compositionally biased region" description="Low complexity" evidence="1">
    <location>
        <begin position="333"/>
        <end position="344"/>
    </location>
</feature>
<dbReference type="AlphaFoldDB" id="A0A926IAV0"/>
<evidence type="ECO:0000313" key="4">
    <source>
        <dbReference type="Proteomes" id="UP000660861"/>
    </source>
</evidence>
<keyword evidence="2" id="KW-1133">Transmembrane helix</keyword>
<dbReference type="SUPFAM" id="SSF49452">
    <property type="entry name" value="Starch-binding domain-like"/>
    <property type="match status" value="1"/>
</dbReference>
<feature type="region of interest" description="Disordered" evidence="1">
    <location>
        <begin position="254"/>
        <end position="358"/>
    </location>
</feature>
<feature type="compositionally biased region" description="Polar residues" evidence="1">
    <location>
        <begin position="306"/>
        <end position="322"/>
    </location>
</feature>